<dbReference type="Gene3D" id="3.40.50.1820">
    <property type="entry name" value="alpha/beta hydrolase"/>
    <property type="match status" value="1"/>
</dbReference>
<dbReference type="InterPro" id="IPR000073">
    <property type="entry name" value="AB_hydrolase_1"/>
</dbReference>
<dbReference type="EMBL" id="JABCUI010000003">
    <property type="protein sequence ID" value="NMW87516.1"/>
    <property type="molecule type" value="Genomic_DNA"/>
</dbReference>
<sequence length="214" mass="23318">MSDIPKVVFLHGLGETCEVWNPVVKQLAQTECAAPEVLKVKSPMTDWSLEGISNEIADTLTEPVHLVGLSLGAVIALQIAITHPEKVVSLFISAPQAKLPKLLMSLQRVLMRLLPPKWVCPPQLSKADLFGVLDSLKYLDLTSQLPALRMPVTVVCGSRDKANLPASRKIARLIPGARFAVVPGVGHQWHATHPQLFAEYLQRAGTAQETDGEK</sequence>
<proteinExistence type="predicted"/>
<organism evidence="2 3">
    <name type="scientific">Mobiluncus curtisii</name>
    <dbReference type="NCBI Taxonomy" id="2051"/>
    <lineage>
        <taxon>Bacteria</taxon>
        <taxon>Bacillati</taxon>
        <taxon>Actinomycetota</taxon>
        <taxon>Actinomycetes</taxon>
        <taxon>Actinomycetales</taxon>
        <taxon>Actinomycetaceae</taxon>
        <taxon>Mobiluncus</taxon>
    </lineage>
</organism>
<keyword evidence="2" id="KW-0378">Hydrolase</keyword>
<dbReference type="GO" id="GO:0016787">
    <property type="term" value="F:hydrolase activity"/>
    <property type="evidence" value="ECO:0007669"/>
    <property type="project" value="UniProtKB-KW"/>
</dbReference>
<reference evidence="2 3" key="1">
    <citation type="submission" date="2020-04" db="EMBL/GenBank/DDBJ databases">
        <title>Antimicrobial susceptibility and clonality of vaginal-derived multi-drug resistant Mobiluncus isolates in China.</title>
        <authorList>
            <person name="Zhang X."/>
        </authorList>
    </citation>
    <scope>NUCLEOTIDE SEQUENCE [LARGE SCALE GENOMIC DNA]</scope>
    <source>
        <strain evidence="2 3">19</strain>
    </source>
</reference>
<dbReference type="PANTHER" id="PTHR43689:SF8">
    <property type="entry name" value="ALPHA_BETA-HYDROLASES SUPERFAMILY PROTEIN"/>
    <property type="match status" value="1"/>
</dbReference>
<evidence type="ECO:0000259" key="1">
    <source>
        <dbReference type="Pfam" id="PF12697"/>
    </source>
</evidence>
<feature type="domain" description="AB hydrolase-1" evidence="1">
    <location>
        <begin position="7"/>
        <end position="199"/>
    </location>
</feature>
<gene>
    <name evidence="2" type="ORF">HHJ67_07095</name>
</gene>
<evidence type="ECO:0000313" key="3">
    <source>
        <dbReference type="Proteomes" id="UP000553981"/>
    </source>
</evidence>
<name>A0A7Y0UIJ3_9ACTO</name>
<dbReference type="Pfam" id="PF12697">
    <property type="entry name" value="Abhydrolase_6"/>
    <property type="match status" value="1"/>
</dbReference>
<dbReference type="AlphaFoldDB" id="A0A7Y0UIJ3"/>
<comment type="caution">
    <text evidence="2">The sequence shown here is derived from an EMBL/GenBank/DDBJ whole genome shotgun (WGS) entry which is preliminary data.</text>
</comment>
<protein>
    <submittedName>
        <fullName evidence="2">Alpha/beta fold hydrolase</fullName>
    </submittedName>
</protein>
<dbReference type="SUPFAM" id="SSF53474">
    <property type="entry name" value="alpha/beta-Hydrolases"/>
    <property type="match status" value="1"/>
</dbReference>
<dbReference type="RefSeq" id="WP_169770736.1">
    <property type="nucleotide sequence ID" value="NZ_JABCUI010000003.1"/>
</dbReference>
<evidence type="ECO:0000313" key="2">
    <source>
        <dbReference type="EMBL" id="NMW87516.1"/>
    </source>
</evidence>
<accession>A0A7Y0UIJ3</accession>
<dbReference type="PANTHER" id="PTHR43689">
    <property type="entry name" value="HYDROLASE"/>
    <property type="match status" value="1"/>
</dbReference>
<dbReference type="Proteomes" id="UP000553981">
    <property type="component" value="Unassembled WGS sequence"/>
</dbReference>
<dbReference type="InterPro" id="IPR029058">
    <property type="entry name" value="AB_hydrolase_fold"/>
</dbReference>